<dbReference type="KEGG" id="ndv:NDEV_0861"/>
<evidence type="ECO:0000256" key="1">
    <source>
        <dbReference type="SAM" id="MobiDB-lite"/>
    </source>
</evidence>
<keyword evidence="3" id="KW-1185">Reference proteome</keyword>
<evidence type="ECO:0000313" key="2">
    <source>
        <dbReference type="EMBL" id="CUR51626.1"/>
    </source>
</evidence>
<gene>
    <name evidence="2" type="ORF">NDEV_0861</name>
</gene>
<evidence type="ECO:0000313" key="3">
    <source>
        <dbReference type="Proteomes" id="UP000196239"/>
    </source>
</evidence>
<dbReference type="Proteomes" id="UP000196239">
    <property type="component" value="Chromosome 1"/>
</dbReference>
<dbReference type="EMBL" id="LN890280">
    <property type="protein sequence ID" value="CUR51626.1"/>
    <property type="molecule type" value="Genomic_DNA"/>
</dbReference>
<protein>
    <recommendedName>
        <fullName evidence="4">HNH nuclease domain-containing protein</fullName>
    </recommendedName>
</protein>
<sequence length="254" mass="30149">MPLKDPESRKLYDRKRWIVRGKKQNELKRFDRLKNPEKYNERDRKRWIGERRDKSNKKRQENGMNERRAIRIEVLTHYSKQTLGCAFCGEQELEFLSIDHIDGKKNIKHPKNLDGWHLYFWLKRKNFPEGYQVLCRNCNLSKAYMNKVTTLSLEPKNILARKRLKKLKIEVFSYYSKDVPKCSCCGIYQLNFLTMDHIHGRKIDDGGSKLRGNALYTFLKKSGYPSGYQVLCGNCNYSKDAKKKFLGICAHKRQ</sequence>
<reference evidence="3" key="1">
    <citation type="submission" date="2015-10" db="EMBL/GenBank/DDBJ databases">
        <authorList>
            <person name="Lehtovirta-Morley L.E."/>
            <person name="Vieille C."/>
        </authorList>
    </citation>
    <scope>NUCLEOTIDE SEQUENCE [LARGE SCALE GENOMIC DNA]</scope>
</reference>
<name>A0A128A2Q0_9ARCH</name>
<proteinExistence type="predicted"/>
<evidence type="ECO:0008006" key="4">
    <source>
        <dbReference type="Google" id="ProtNLM"/>
    </source>
</evidence>
<feature type="region of interest" description="Disordered" evidence="1">
    <location>
        <begin position="44"/>
        <end position="64"/>
    </location>
</feature>
<dbReference type="AlphaFoldDB" id="A0A128A2Q0"/>
<accession>A0A128A2Q0</accession>
<organism evidence="2 3">
    <name type="scientific">Nitrosotalea devaniterrae</name>
    <dbReference type="NCBI Taxonomy" id="1078905"/>
    <lineage>
        <taxon>Archaea</taxon>
        <taxon>Nitrososphaerota</taxon>
        <taxon>Nitrososphaeria</taxon>
        <taxon>Nitrosotaleales</taxon>
        <taxon>Nitrosotaleaceae</taxon>
        <taxon>Nitrosotalea</taxon>
    </lineage>
</organism>